<feature type="domain" description="WYL" evidence="1">
    <location>
        <begin position="125"/>
        <end position="193"/>
    </location>
</feature>
<dbReference type="InterPro" id="IPR051534">
    <property type="entry name" value="CBASS_pafABC_assoc_protein"/>
</dbReference>
<evidence type="ECO:0000313" key="4">
    <source>
        <dbReference type="Proteomes" id="UP000278164"/>
    </source>
</evidence>
<dbReference type="Pfam" id="PF25583">
    <property type="entry name" value="WCX"/>
    <property type="match status" value="1"/>
</dbReference>
<protein>
    <submittedName>
        <fullName evidence="3">WYL domain-containing protein</fullName>
    </submittedName>
</protein>
<dbReference type="EMBL" id="RAYI01000001">
    <property type="protein sequence ID" value="RLT75063.1"/>
    <property type="molecule type" value="Genomic_DNA"/>
</dbReference>
<comment type="caution">
    <text evidence="3">The sequence shown here is derived from an EMBL/GenBank/DDBJ whole genome shotgun (WGS) entry which is preliminary data.</text>
</comment>
<dbReference type="OrthoDB" id="43316at2"/>
<evidence type="ECO:0000259" key="2">
    <source>
        <dbReference type="Pfam" id="PF25583"/>
    </source>
</evidence>
<dbReference type="InterPro" id="IPR026881">
    <property type="entry name" value="WYL_dom"/>
</dbReference>
<dbReference type="PROSITE" id="PS52050">
    <property type="entry name" value="WYL"/>
    <property type="match status" value="1"/>
</dbReference>
<dbReference type="PANTHER" id="PTHR34580">
    <property type="match status" value="1"/>
</dbReference>
<organism evidence="3 4">
    <name type="scientific">Parabacteroides distasonis</name>
    <dbReference type="NCBI Taxonomy" id="823"/>
    <lineage>
        <taxon>Bacteria</taxon>
        <taxon>Pseudomonadati</taxon>
        <taxon>Bacteroidota</taxon>
        <taxon>Bacteroidia</taxon>
        <taxon>Bacteroidales</taxon>
        <taxon>Tannerellaceae</taxon>
        <taxon>Parabacteroides</taxon>
    </lineage>
</organism>
<dbReference type="InterPro" id="IPR057727">
    <property type="entry name" value="WCX_dom"/>
</dbReference>
<accession>A0A3L7ZXJ5</accession>
<feature type="domain" description="WCX" evidence="2">
    <location>
        <begin position="225"/>
        <end position="302"/>
    </location>
</feature>
<dbReference type="Pfam" id="PF13280">
    <property type="entry name" value="WYL"/>
    <property type="match status" value="1"/>
</dbReference>
<dbReference type="Proteomes" id="UP000278164">
    <property type="component" value="Unassembled WGS sequence"/>
</dbReference>
<dbReference type="PANTHER" id="PTHR34580:SF9">
    <property type="entry name" value="SLL5097 PROTEIN"/>
    <property type="match status" value="1"/>
</dbReference>
<sequence length="312" mass="37359">MDEIPYRLMNKNERCLWIVGTFIDYGDMSLRELNARFLDYTLNYEGEEIQPRTFDRDRRYIASTFQIDIDFDPRLKKYHLVNPEEIQDNPIFKYLLGSIHVNNLSTLALRHKDKIMLQEIPTGVELLQVVLNAIDLGRTICFDYTSYYAKGKIFTYEVIPCFVRMFEHRWYLVCEYLDHSQTRVLALERMRRLSIGEKQATSSPHITLRQFYQDCFGIIRDDKRPEEILLKVYQNQVDYVRSVPIHPSQEEVETGADYAVFRYYLRPSYDFIQHLLWHREHMEVLRPVALREEVRTLLLKMLEHYGMNDSSS</sequence>
<name>A0A3L7ZXJ5_PARDI</name>
<reference evidence="3 4" key="1">
    <citation type="submission" date="2018-09" db="EMBL/GenBank/DDBJ databases">
        <title>Murine metabolic-syndrome-specific gut microbial biobank.</title>
        <authorList>
            <person name="Liu C."/>
        </authorList>
    </citation>
    <scope>NUCLEOTIDE SEQUENCE [LARGE SCALE GENOMIC DNA]</scope>
    <source>
        <strain evidence="3 4">8-P5</strain>
    </source>
</reference>
<proteinExistence type="predicted"/>
<dbReference type="AlphaFoldDB" id="A0A3L7ZXJ5"/>
<evidence type="ECO:0000313" key="3">
    <source>
        <dbReference type="EMBL" id="RLT75063.1"/>
    </source>
</evidence>
<gene>
    <name evidence="3" type="ORF">D7V78_00620</name>
</gene>
<evidence type="ECO:0000259" key="1">
    <source>
        <dbReference type="Pfam" id="PF13280"/>
    </source>
</evidence>